<evidence type="ECO:0000256" key="8">
    <source>
        <dbReference type="PIRSR" id="PIRSR000388-1"/>
    </source>
</evidence>
<dbReference type="FunFam" id="3.20.20.60:FF:000003">
    <property type="entry name" value="3-methyl-2-oxobutanoate hydroxymethyltransferase"/>
    <property type="match status" value="1"/>
</dbReference>
<dbReference type="GO" id="GO:0032259">
    <property type="term" value="P:methylation"/>
    <property type="evidence" value="ECO:0007669"/>
    <property type="project" value="UniProtKB-KW"/>
</dbReference>
<dbReference type="HAMAP" id="MF_00156">
    <property type="entry name" value="PanB"/>
    <property type="match status" value="1"/>
</dbReference>
<dbReference type="OrthoDB" id="9781789at2"/>
<feature type="binding site" evidence="7 9">
    <location>
        <position position="82"/>
    </location>
    <ligand>
        <name>3-methyl-2-oxobutanoate</name>
        <dbReference type="ChEBI" id="CHEBI:11851"/>
    </ligand>
</feature>
<keyword evidence="11" id="KW-0489">Methyltransferase</keyword>
<evidence type="ECO:0000256" key="2">
    <source>
        <dbReference type="ARBA" id="ARBA00008676"/>
    </source>
</evidence>
<keyword evidence="7 10" id="KW-0460">Magnesium</keyword>
<dbReference type="PANTHER" id="PTHR20881:SF0">
    <property type="entry name" value="3-METHYL-2-OXOBUTANOATE HYDROXYMETHYLTRANSFERASE"/>
    <property type="match status" value="1"/>
</dbReference>
<dbReference type="GO" id="GO:0000287">
    <property type="term" value="F:magnesium ion binding"/>
    <property type="evidence" value="ECO:0007669"/>
    <property type="project" value="TreeGrafter"/>
</dbReference>
<dbReference type="EMBL" id="PVNS01000002">
    <property type="protein sequence ID" value="PRO66840.1"/>
    <property type="molecule type" value="Genomic_DNA"/>
</dbReference>
<organism evidence="11 12">
    <name type="scientific">Alkalicoccus urumqiensis</name>
    <name type="common">Bacillus urumqiensis</name>
    <dbReference type="NCBI Taxonomy" id="1548213"/>
    <lineage>
        <taxon>Bacteria</taxon>
        <taxon>Bacillati</taxon>
        <taxon>Bacillota</taxon>
        <taxon>Bacilli</taxon>
        <taxon>Bacillales</taxon>
        <taxon>Bacillaceae</taxon>
        <taxon>Alkalicoccus</taxon>
    </lineage>
</organism>
<feature type="binding site" evidence="7 10">
    <location>
        <position position="114"/>
    </location>
    <ligand>
        <name>Mg(2+)</name>
        <dbReference type="ChEBI" id="CHEBI:18420"/>
    </ligand>
</feature>
<dbReference type="NCBIfam" id="NF001452">
    <property type="entry name" value="PRK00311.1"/>
    <property type="match status" value="1"/>
</dbReference>
<feature type="binding site" evidence="7 10">
    <location>
        <position position="43"/>
    </location>
    <ligand>
        <name>Mg(2+)</name>
        <dbReference type="ChEBI" id="CHEBI:18420"/>
    </ligand>
</feature>
<dbReference type="Proteomes" id="UP000243650">
    <property type="component" value="Unassembled WGS sequence"/>
</dbReference>
<comment type="pathway">
    <text evidence="1 7">Cofactor biosynthesis; (R)-pantothenate biosynthesis; (R)-pantoate from 3-methyl-2-oxobutanoate: step 1/2.</text>
</comment>
<gene>
    <name evidence="7 11" type="primary">panB</name>
    <name evidence="11" type="ORF">C6I21_02645</name>
</gene>
<comment type="subcellular location">
    <subcellularLocation>
        <location evidence="7">Cytoplasm</location>
    </subcellularLocation>
</comment>
<dbReference type="SUPFAM" id="SSF51621">
    <property type="entry name" value="Phosphoenolpyruvate/pyruvate domain"/>
    <property type="match status" value="1"/>
</dbReference>
<dbReference type="CDD" id="cd06557">
    <property type="entry name" value="KPHMT-like"/>
    <property type="match status" value="1"/>
</dbReference>
<evidence type="ECO:0000313" key="11">
    <source>
        <dbReference type="EMBL" id="PRO66840.1"/>
    </source>
</evidence>
<feature type="binding site" evidence="7 10">
    <location>
        <position position="82"/>
    </location>
    <ligand>
        <name>Mg(2+)</name>
        <dbReference type="ChEBI" id="CHEBI:18420"/>
    </ligand>
</feature>
<reference evidence="11 12" key="1">
    <citation type="submission" date="2018-03" db="EMBL/GenBank/DDBJ databases">
        <title>Bacillus urumqiensis sp. nov., a moderately haloalkaliphilic bacterium isolated from a salt lake.</title>
        <authorList>
            <person name="Zhao B."/>
            <person name="Liao Z."/>
        </authorList>
    </citation>
    <scope>NUCLEOTIDE SEQUENCE [LARGE SCALE GENOMIC DNA]</scope>
    <source>
        <strain evidence="11 12">BZ-SZ-XJ18</strain>
    </source>
</reference>
<dbReference type="UniPathway" id="UPA00028">
    <property type="reaction ID" value="UER00003"/>
</dbReference>
<dbReference type="EC" id="2.1.2.11" evidence="7"/>
<comment type="catalytic activity">
    <reaction evidence="7">
        <text>(6R)-5,10-methylene-5,6,7,8-tetrahydrofolate + 3-methyl-2-oxobutanoate + H2O = 2-dehydropantoate + (6S)-5,6,7,8-tetrahydrofolate</text>
        <dbReference type="Rhea" id="RHEA:11824"/>
        <dbReference type="ChEBI" id="CHEBI:11561"/>
        <dbReference type="ChEBI" id="CHEBI:11851"/>
        <dbReference type="ChEBI" id="CHEBI:15377"/>
        <dbReference type="ChEBI" id="CHEBI:15636"/>
        <dbReference type="ChEBI" id="CHEBI:57453"/>
        <dbReference type="EC" id="2.1.2.11"/>
    </reaction>
</comment>
<feature type="binding site" evidence="7 9">
    <location>
        <begin position="43"/>
        <end position="44"/>
    </location>
    <ligand>
        <name>3-methyl-2-oxobutanoate</name>
        <dbReference type="ChEBI" id="CHEBI:11851"/>
    </ligand>
</feature>
<dbReference type="GO" id="GO:0008168">
    <property type="term" value="F:methyltransferase activity"/>
    <property type="evidence" value="ECO:0007669"/>
    <property type="project" value="UniProtKB-KW"/>
</dbReference>
<comment type="subunit">
    <text evidence="3 7">Homodecamer; pentamer of dimers.</text>
</comment>
<evidence type="ECO:0000256" key="1">
    <source>
        <dbReference type="ARBA" id="ARBA00005033"/>
    </source>
</evidence>
<comment type="cofactor">
    <cofactor evidence="7 10">
        <name>Mg(2+)</name>
        <dbReference type="ChEBI" id="CHEBI:18420"/>
    </cofactor>
    <text evidence="7 10">Binds 1 Mg(2+) ion per subunit.</text>
</comment>
<evidence type="ECO:0000256" key="6">
    <source>
        <dbReference type="ARBA" id="ARBA00056497"/>
    </source>
</evidence>
<evidence type="ECO:0000256" key="9">
    <source>
        <dbReference type="PIRSR" id="PIRSR000388-2"/>
    </source>
</evidence>
<feature type="binding site" evidence="7 9">
    <location>
        <position position="112"/>
    </location>
    <ligand>
        <name>3-methyl-2-oxobutanoate</name>
        <dbReference type="ChEBI" id="CHEBI:11851"/>
    </ligand>
</feature>
<comment type="caution">
    <text evidence="11">The sequence shown here is derived from an EMBL/GenBank/DDBJ whole genome shotgun (WGS) entry which is preliminary data.</text>
</comment>
<dbReference type="GO" id="GO:0005737">
    <property type="term" value="C:cytoplasm"/>
    <property type="evidence" value="ECO:0007669"/>
    <property type="project" value="UniProtKB-SubCell"/>
</dbReference>
<dbReference type="GO" id="GO:0015940">
    <property type="term" value="P:pantothenate biosynthetic process"/>
    <property type="evidence" value="ECO:0007669"/>
    <property type="project" value="UniProtKB-UniRule"/>
</dbReference>
<keyword evidence="5 7" id="KW-0808">Transferase</keyword>
<sequence length="270" mass="29266">MKTTQDFRKMKEDNDPIVMITAYDAPSASLAEEAGADVLLVGDSLGMVVLGYDSTVQVTVEDMIYHTKAVKRGTDSIFTVTDIPFMAAHISTEHALKASADVMQKSGADAVKIEGSGPVIDIINRLTEGGVPVVSHLGLTPQTVGVEGGYRVQGKTEESKKKLLEDAAAVEKAGACMLVLECVPEETARLVQEELTIPVIGIGAGRFTDGQVLVYHDIIGYYGGHTPKFVKQYTDIRPVIHDALSAFKEDVKEKRFPEEAHVFKPYGEKK</sequence>
<evidence type="ECO:0000256" key="4">
    <source>
        <dbReference type="ARBA" id="ARBA00022655"/>
    </source>
</evidence>
<comment type="function">
    <text evidence="6 7">Catalyzes the reversible reaction in which hydroxymethyl group from 5,10-methylenetetrahydrofolate is transferred onto alpha-ketoisovalerate to form ketopantoate.</text>
</comment>
<keyword evidence="12" id="KW-1185">Reference proteome</keyword>
<evidence type="ECO:0000256" key="10">
    <source>
        <dbReference type="PIRSR" id="PIRSR000388-3"/>
    </source>
</evidence>
<keyword evidence="7" id="KW-0963">Cytoplasm</keyword>
<proteinExistence type="inferred from homology"/>
<evidence type="ECO:0000256" key="3">
    <source>
        <dbReference type="ARBA" id="ARBA00011424"/>
    </source>
</evidence>
<dbReference type="InterPro" id="IPR003700">
    <property type="entry name" value="Pantoate_hydroxy_MeTrfase"/>
</dbReference>
<dbReference type="GO" id="GO:0003864">
    <property type="term" value="F:3-methyl-2-oxobutanoate hydroxymethyltransferase activity"/>
    <property type="evidence" value="ECO:0007669"/>
    <property type="project" value="UniProtKB-UniRule"/>
</dbReference>
<dbReference type="PIRSF" id="PIRSF000388">
    <property type="entry name" value="Pantoate_hydroxy_MeTrfase"/>
    <property type="match status" value="1"/>
</dbReference>
<dbReference type="NCBIfam" id="TIGR00222">
    <property type="entry name" value="panB"/>
    <property type="match status" value="1"/>
</dbReference>
<protein>
    <recommendedName>
        <fullName evidence="7">3-methyl-2-oxobutanoate hydroxymethyltransferase</fullName>
        <ecNumber evidence="7">2.1.2.11</ecNumber>
    </recommendedName>
    <alternativeName>
        <fullName evidence="7">Ketopantoate hydroxymethyltransferase</fullName>
        <shortName evidence="7">KPHMT</shortName>
    </alternativeName>
</protein>
<dbReference type="InterPro" id="IPR015813">
    <property type="entry name" value="Pyrv/PenolPyrv_kinase-like_dom"/>
</dbReference>
<evidence type="ECO:0000313" key="12">
    <source>
        <dbReference type="Proteomes" id="UP000243650"/>
    </source>
</evidence>
<evidence type="ECO:0000256" key="5">
    <source>
        <dbReference type="ARBA" id="ARBA00022679"/>
    </source>
</evidence>
<dbReference type="InterPro" id="IPR040442">
    <property type="entry name" value="Pyrv_kinase-like_dom_sf"/>
</dbReference>
<dbReference type="AlphaFoldDB" id="A0A2P6MKM4"/>
<accession>A0A2P6MKM4</accession>
<keyword evidence="4 7" id="KW-0566">Pantothenate biosynthesis</keyword>
<dbReference type="PANTHER" id="PTHR20881">
    <property type="entry name" value="3-METHYL-2-OXOBUTANOATE HYDROXYMETHYLTRANSFERASE"/>
    <property type="match status" value="1"/>
</dbReference>
<dbReference type="Gene3D" id="3.20.20.60">
    <property type="entry name" value="Phosphoenolpyruvate-binding domains"/>
    <property type="match status" value="1"/>
</dbReference>
<evidence type="ECO:0000256" key="7">
    <source>
        <dbReference type="HAMAP-Rule" id="MF_00156"/>
    </source>
</evidence>
<dbReference type="Pfam" id="PF02548">
    <property type="entry name" value="Pantoate_transf"/>
    <property type="match status" value="1"/>
</dbReference>
<dbReference type="RefSeq" id="WP_105957876.1">
    <property type="nucleotide sequence ID" value="NZ_PVNS01000002.1"/>
</dbReference>
<name>A0A2P6MKM4_ALKUR</name>
<feature type="active site" description="Proton acceptor" evidence="7 8">
    <location>
        <position position="181"/>
    </location>
</feature>
<keyword evidence="7 10" id="KW-0479">Metal-binding</keyword>
<comment type="similarity">
    <text evidence="2 7">Belongs to the PanB family.</text>
</comment>